<dbReference type="EMBL" id="SNXC01000013">
    <property type="protein sequence ID" value="TDO96734.1"/>
    <property type="molecule type" value="Genomic_DNA"/>
</dbReference>
<dbReference type="Pfam" id="PF20239">
    <property type="entry name" value="DUF6596"/>
    <property type="match status" value="1"/>
</dbReference>
<sequence length="427" mass="48610">MTNKSTKVQRSIDVLYREESPKMLASLLRIFGHHNIDLVEDMLQEAFHTALITWSTSDIPNNPSAWLIQTARNRAIDVIRTQKNRLRLSEQYAELLESEWTAALSVDEAFHEPYFQDEQLRMVFLCCATDMKLQNLLPFILKSLCGLSVHAIAKALFLPEETVKKRLTRTKEQFKQLPWSLPDNDVYESVIERVHLVLYLLFNEGFHSTDDQTPIRKAFCQEAIALLKLLVEHPKLGNKETVSLYALMHFHIARIDTRLDESNQLIPLNLQDRNLWNKGYINAGEFLLNTASNGADLKLSRFYLEALIASEHCRAETFKETDWQKIVHWYRELVDLTGSEVAKINLAVSLGYAGFSEQAIQTVAALESSPLLSKSHMLDATLAHLYALNGDKEKAFAHAKASCDKGGTRAEQALMLHQIEDLLSQSS</sequence>
<dbReference type="InterPro" id="IPR046531">
    <property type="entry name" value="DUF6596"/>
</dbReference>
<dbReference type="Gene3D" id="1.10.1740.10">
    <property type="match status" value="1"/>
</dbReference>
<dbReference type="InterPro" id="IPR013325">
    <property type="entry name" value="RNA_pol_sigma_r2"/>
</dbReference>
<dbReference type="InterPro" id="IPR013324">
    <property type="entry name" value="RNA_pol_sigma_r3/r4-like"/>
</dbReference>
<dbReference type="AlphaFoldDB" id="A0A4R6M644"/>
<accession>A0A4R6M644</accession>
<name>A0A4R6M644_9GAMM</name>
<dbReference type="SUPFAM" id="SSF88946">
    <property type="entry name" value="Sigma2 domain of RNA polymerase sigma factors"/>
    <property type="match status" value="1"/>
</dbReference>
<dbReference type="InterPro" id="IPR036388">
    <property type="entry name" value="WH-like_DNA-bd_sf"/>
</dbReference>
<evidence type="ECO:0000259" key="1">
    <source>
        <dbReference type="Pfam" id="PF04542"/>
    </source>
</evidence>
<evidence type="ECO:0000313" key="3">
    <source>
        <dbReference type="EMBL" id="TDO96734.1"/>
    </source>
</evidence>
<dbReference type="Gene3D" id="1.10.10.10">
    <property type="entry name" value="Winged helix-like DNA-binding domain superfamily/Winged helix DNA-binding domain"/>
    <property type="match status" value="1"/>
</dbReference>
<protein>
    <submittedName>
        <fullName evidence="3">RNA polymerase sigma-70 factor (ECF subfamily)</fullName>
    </submittedName>
</protein>
<evidence type="ECO:0000259" key="2">
    <source>
        <dbReference type="Pfam" id="PF20239"/>
    </source>
</evidence>
<dbReference type="PANTHER" id="PTHR47756">
    <property type="entry name" value="BLL6612 PROTEIN-RELATED"/>
    <property type="match status" value="1"/>
</dbReference>
<dbReference type="InterPro" id="IPR014284">
    <property type="entry name" value="RNA_pol_sigma-70_dom"/>
</dbReference>
<dbReference type="SUPFAM" id="SSF88659">
    <property type="entry name" value="Sigma3 and sigma4 domains of RNA polymerase sigma factors"/>
    <property type="match status" value="1"/>
</dbReference>
<dbReference type="InterPro" id="IPR007627">
    <property type="entry name" value="RNA_pol_sigma70_r2"/>
</dbReference>
<reference evidence="3 4" key="1">
    <citation type="submission" date="2019-03" db="EMBL/GenBank/DDBJ databases">
        <title>Genomic Encyclopedia of Type Strains, Phase III (KMG-III): the genomes of soil and plant-associated and newly described type strains.</title>
        <authorList>
            <person name="Whitman W."/>
        </authorList>
    </citation>
    <scope>NUCLEOTIDE SEQUENCE [LARGE SCALE GENOMIC DNA]</scope>
    <source>
        <strain evidence="3 4">CECT 7378</strain>
    </source>
</reference>
<dbReference type="PANTHER" id="PTHR47756:SF2">
    <property type="entry name" value="BLL6612 PROTEIN"/>
    <property type="match status" value="1"/>
</dbReference>
<dbReference type="GO" id="GO:0006352">
    <property type="term" value="P:DNA-templated transcription initiation"/>
    <property type="evidence" value="ECO:0007669"/>
    <property type="project" value="InterPro"/>
</dbReference>
<feature type="domain" description="DUF6596" evidence="2">
    <location>
        <begin position="192"/>
        <end position="291"/>
    </location>
</feature>
<dbReference type="RefSeq" id="WP_243730267.1">
    <property type="nucleotide sequence ID" value="NZ_SNXC01000013.1"/>
</dbReference>
<keyword evidence="4" id="KW-1185">Reference proteome</keyword>
<dbReference type="Proteomes" id="UP000294656">
    <property type="component" value="Unassembled WGS sequence"/>
</dbReference>
<gene>
    <name evidence="3" type="ORF">DFP79_2502</name>
</gene>
<dbReference type="GO" id="GO:0003700">
    <property type="term" value="F:DNA-binding transcription factor activity"/>
    <property type="evidence" value="ECO:0007669"/>
    <property type="project" value="InterPro"/>
</dbReference>
<organism evidence="3 4">
    <name type="scientific">Marinomonas balearica</name>
    <dbReference type="NCBI Taxonomy" id="491947"/>
    <lineage>
        <taxon>Bacteria</taxon>
        <taxon>Pseudomonadati</taxon>
        <taxon>Pseudomonadota</taxon>
        <taxon>Gammaproteobacteria</taxon>
        <taxon>Oceanospirillales</taxon>
        <taxon>Oceanospirillaceae</taxon>
        <taxon>Marinomonas</taxon>
    </lineage>
</organism>
<comment type="caution">
    <text evidence="3">The sequence shown here is derived from an EMBL/GenBank/DDBJ whole genome shotgun (WGS) entry which is preliminary data.</text>
</comment>
<dbReference type="NCBIfam" id="TIGR02937">
    <property type="entry name" value="sigma70-ECF"/>
    <property type="match status" value="1"/>
</dbReference>
<evidence type="ECO:0000313" key="4">
    <source>
        <dbReference type="Proteomes" id="UP000294656"/>
    </source>
</evidence>
<proteinExistence type="predicted"/>
<dbReference type="Pfam" id="PF04542">
    <property type="entry name" value="Sigma70_r2"/>
    <property type="match status" value="1"/>
</dbReference>
<feature type="domain" description="RNA polymerase sigma-70 region 2" evidence="1">
    <location>
        <begin position="15"/>
        <end position="83"/>
    </location>
</feature>